<protein>
    <recommendedName>
        <fullName evidence="2">CxC2-like cysteine cluster KDZ transposase-associated domain-containing protein</fullName>
    </recommendedName>
</protein>
<dbReference type="InterPro" id="IPR041457">
    <property type="entry name" value="CxC2_KDZ-assoc"/>
</dbReference>
<evidence type="ECO:0000256" key="1">
    <source>
        <dbReference type="SAM" id="MobiDB-lite"/>
    </source>
</evidence>
<feature type="domain" description="CxC2-like cysteine cluster KDZ transposase-associated" evidence="2">
    <location>
        <begin position="201"/>
        <end position="307"/>
    </location>
</feature>
<comment type="caution">
    <text evidence="3">The sequence shown here is derived from an EMBL/GenBank/DDBJ whole genome shotgun (WGS) entry which is preliminary data.</text>
</comment>
<dbReference type="AlphaFoldDB" id="A0AAD7DL91"/>
<gene>
    <name evidence="3" type="ORF">B0H17DRAFT_1132323</name>
</gene>
<proteinExistence type="predicted"/>
<reference evidence="3" key="1">
    <citation type="submission" date="2023-03" db="EMBL/GenBank/DDBJ databases">
        <title>Massive genome expansion in bonnet fungi (Mycena s.s.) driven by repeated elements and novel gene families across ecological guilds.</title>
        <authorList>
            <consortium name="Lawrence Berkeley National Laboratory"/>
            <person name="Harder C.B."/>
            <person name="Miyauchi S."/>
            <person name="Viragh M."/>
            <person name="Kuo A."/>
            <person name="Thoen E."/>
            <person name="Andreopoulos B."/>
            <person name="Lu D."/>
            <person name="Skrede I."/>
            <person name="Drula E."/>
            <person name="Henrissat B."/>
            <person name="Morin E."/>
            <person name="Kohler A."/>
            <person name="Barry K."/>
            <person name="LaButti K."/>
            <person name="Morin E."/>
            <person name="Salamov A."/>
            <person name="Lipzen A."/>
            <person name="Mereny Z."/>
            <person name="Hegedus B."/>
            <person name="Baldrian P."/>
            <person name="Stursova M."/>
            <person name="Weitz H."/>
            <person name="Taylor A."/>
            <person name="Grigoriev I.V."/>
            <person name="Nagy L.G."/>
            <person name="Martin F."/>
            <person name="Kauserud H."/>
        </authorList>
    </citation>
    <scope>NUCLEOTIDE SEQUENCE</scope>
    <source>
        <strain evidence="3">CBHHK067</strain>
    </source>
</reference>
<evidence type="ECO:0000259" key="2">
    <source>
        <dbReference type="Pfam" id="PF18803"/>
    </source>
</evidence>
<sequence length="868" mass="97674">MSRMGRPRKFVDIDVDEDDYLELTADRGIYFSRDGERRTEELLNVAHKKRRLEPTKLNDGFGEWIPMPNEDFSEEGAHEPPQETQDTLKRKEYISTTDPMSLFRPLKAFFLDELLRHEGLGDDMQRPACAHCKKSFSPEAPIVGEQDGDGDGEQEVVRRMFKCYKCGEFLQCESCCLLHHARTPLHVIKEWNGDFWVPCTLKGLGLVYQLGHGGFPCPFPDDTVYRMVIIEAPIIHQIHVHYCECQKSDSADNLEQLLRNGWYPATIMDPGTCATFRSLEGLRLYSVVGNMNTRDFITALERVTDSTASSGMTWLPVSTCIAFAALLQKDTRMTEGLRVSGVGGCVCAQHECMRPNDLGDLQKGERLPKSVRFPMDKVKIQYALPVWHAASHNEDCQNANSLSFKPGIGKSDGEGVERVWSGLNPVALSTKDAGTGQRADVFEGKLDNHNWLKNVGEGEALQRKLVVAITERDRQIQVFAVVNSTVSKSVKKVWKTAINDWLEDETKPNPFMLERKGVWYATAGEYQLKHANTDCPTEAELGCRLRTCRTVLVAADRENKIQEWRHTLLVKIAKFRSLQKIYMPGAAGAIVNAEAERDPDAAPPKPERIKLWMPSEMKPVQVGDVVRGCVRGLVNMEAKIRVGQCNNSLVSLRSRLYAKRFLIGFRNENAVGQVSTSRAGTLIGQVGERVATHAKRYRRAREALIALKGEEDYPYLRRLEEADVTLDGDWGESDTAARKKLGMLGSGWGARAPRNAPGTSKRVMSWIWTAPGALDDHEARLHDSIRVEWARARARKWLERVEARTDVADEVASGVRAYALKQTRWHERLGGYFRTKWNISALTAAQQLVAEEADLDDFFGPELAPLDT</sequence>
<feature type="compositionally biased region" description="Basic and acidic residues" evidence="1">
    <location>
        <begin position="75"/>
        <end position="89"/>
    </location>
</feature>
<organism evidence="3 4">
    <name type="scientific">Mycena rosella</name>
    <name type="common">Pink bonnet</name>
    <name type="synonym">Agaricus rosellus</name>
    <dbReference type="NCBI Taxonomy" id="1033263"/>
    <lineage>
        <taxon>Eukaryota</taxon>
        <taxon>Fungi</taxon>
        <taxon>Dikarya</taxon>
        <taxon>Basidiomycota</taxon>
        <taxon>Agaricomycotina</taxon>
        <taxon>Agaricomycetes</taxon>
        <taxon>Agaricomycetidae</taxon>
        <taxon>Agaricales</taxon>
        <taxon>Marasmiineae</taxon>
        <taxon>Mycenaceae</taxon>
        <taxon>Mycena</taxon>
    </lineage>
</organism>
<dbReference type="PANTHER" id="PTHR33096:SF1">
    <property type="entry name" value="CXC1-LIKE CYSTEINE CLUSTER ASSOCIATED WITH KDZ TRANSPOSASES DOMAIN-CONTAINING PROTEIN"/>
    <property type="match status" value="1"/>
</dbReference>
<accession>A0AAD7DL91</accession>
<feature type="region of interest" description="Disordered" evidence="1">
    <location>
        <begin position="59"/>
        <end position="89"/>
    </location>
</feature>
<dbReference type="PANTHER" id="PTHR33096">
    <property type="entry name" value="CXC2 DOMAIN-CONTAINING PROTEIN"/>
    <property type="match status" value="1"/>
</dbReference>
<keyword evidence="4" id="KW-1185">Reference proteome</keyword>
<dbReference type="Pfam" id="PF18803">
    <property type="entry name" value="CxC2"/>
    <property type="match status" value="1"/>
</dbReference>
<dbReference type="Pfam" id="PF18758">
    <property type="entry name" value="KDZ"/>
    <property type="match status" value="2"/>
</dbReference>
<evidence type="ECO:0000313" key="3">
    <source>
        <dbReference type="EMBL" id="KAJ7693956.1"/>
    </source>
</evidence>
<evidence type="ECO:0000313" key="4">
    <source>
        <dbReference type="Proteomes" id="UP001221757"/>
    </source>
</evidence>
<dbReference type="InterPro" id="IPR040521">
    <property type="entry name" value="KDZ"/>
</dbReference>
<dbReference type="EMBL" id="JARKIE010000044">
    <property type="protein sequence ID" value="KAJ7693956.1"/>
    <property type="molecule type" value="Genomic_DNA"/>
</dbReference>
<name>A0AAD7DL91_MYCRO</name>
<dbReference type="Proteomes" id="UP001221757">
    <property type="component" value="Unassembled WGS sequence"/>
</dbReference>